<comment type="function">
    <text evidence="8 10">Catalyzes the hydrolysis of glutamine to glutamate and ammonia as part of the biosynthesis of pyridoxal 5'-phosphate. The resulting ammonia molecule is channeled to the active site of PdxS.</text>
</comment>
<evidence type="ECO:0000256" key="12">
    <source>
        <dbReference type="PIRSR" id="PIRSR005639-2"/>
    </source>
</evidence>
<dbReference type="InterPro" id="IPR029062">
    <property type="entry name" value="Class_I_gatase-like"/>
</dbReference>
<sequence length="197" mass="21449">MGVRVGVLAIQGDVREHKNHLARAGATPVEVRTLNDLRSVQALIIPGGESTTIGMLMAEEGLIDAVQARVNNEQFPVYGTCAGLILLARDVVGSSPARIGVMDITADRNAYGRQLASFETKLRISVFHDEPEFPAVFIRAPRITRYGPGVTPLATYEGHVVMAEQGSLLVSAFHPEMSGDARIHQYFVDKLRKTLKV</sequence>
<evidence type="ECO:0000256" key="2">
    <source>
        <dbReference type="ARBA" id="ARBA00022801"/>
    </source>
</evidence>
<dbReference type="PROSITE" id="PS51273">
    <property type="entry name" value="GATASE_TYPE_1"/>
    <property type="match status" value="1"/>
</dbReference>
<evidence type="ECO:0000313" key="14">
    <source>
        <dbReference type="Proteomes" id="UP000242699"/>
    </source>
</evidence>
<comment type="similarity">
    <text evidence="1 10">Belongs to the glutaminase PdxT/SNO family.</text>
</comment>
<evidence type="ECO:0000256" key="3">
    <source>
        <dbReference type="ARBA" id="ARBA00022898"/>
    </source>
</evidence>
<dbReference type="AlphaFoldDB" id="A0A2T2WU31"/>
<dbReference type="NCBIfam" id="TIGR03800">
    <property type="entry name" value="PLP_synth_Pdx2"/>
    <property type="match status" value="1"/>
</dbReference>
<feature type="binding site" evidence="10 12">
    <location>
        <begin position="138"/>
        <end position="139"/>
    </location>
    <ligand>
        <name>L-glutamine</name>
        <dbReference type="ChEBI" id="CHEBI:58359"/>
    </ligand>
</feature>
<evidence type="ECO:0000256" key="6">
    <source>
        <dbReference type="ARBA" id="ARBA00047992"/>
    </source>
</evidence>
<feature type="binding site" evidence="10 12">
    <location>
        <begin position="48"/>
        <end position="50"/>
    </location>
    <ligand>
        <name>L-glutamine</name>
        <dbReference type="ChEBI" id="CHEBI:58359"/>
    </ligand>
</feature>
<gene>
    <name evidence="10" type="primary">pdxT</name>
    <name evidence="13" type="ORF">C7B43_16165</name>
</gene>
<name>A0A2T2WU31_9FIRM</name>
<accession>A0A2T2WU31</accession>
<dbReference type="PROSITE" id="PS51130">
    <property type="entry name" value="PDXT_SNO_2"/>
    <property type="match status" value="1"/>
</dbReference>
<evidence type="ECO:0000256" key="9">
    <source>
        <dbReference type="ARBA" id="ARBA00064749"/>
    </source>
</evidence>
<keyword evidence="5 10" id="KW-0456">Lyase</keyword>
<dbReference type="PANTHER" id="PTHR31559">
    <property type="entry name" value="PYRIDOXAL 5'-PHOSPHATE SYNTHASE SUBUNIT SNO"/>
    <property type="match status" value="1"/>
</dbReference>
<dbReference type="InterPro" id="IPR021196">
    <property type="entry name" value="PdxT/SNO_CS"/>
</dbReference>
<evidence type="ECO:0000256" key="10">
    <source>
        <dbReference type="HAMAP-Rule" id="MF_01615"/>
    </source>
</evidence>
<dbReference type="Pfam" id="PF01174">
    <property type="entry name" value="SNO"/>
    <property type="match status" value="1"/>
</dbReference>
<evidence type="ECO:0000313" key="13">
    <source>
        <dbReference type="EMBL" id="PSR25732.1"/>
    </source>
</evidence>
<organism evidence="13 14">
    <name type="scientific">Sulfobacillus benefaciens</name>
    <dbReference type="NCBI Taxonomy" id="453960"/>
    <lineage>
        <taxon>Bacteria</taxon>
        <taxon>Bacillati</taxon>
        <taxon>Bacillota</taxon>
        <taxon>Clostridia</taxon>
        <taxon>Eubacteriales</taxon>
        <taxon>Clostridiales Family XVII. Incertae Sedis</taxon>
        <taxon>Sulfobacillus</taxon>
    </lineage>
</organism>
<feature type="binding site" evidence="10 12">
    <location>
        <position position="108"/>
    </location>
    <ligand>
        <name>L-glutamine</name>
        <dbReference type="ChEBI" id="CHEBI:58359"/>
    </ligand>
</feature>
<evidence type="ECO:0000256" key="1">
    <source>
        <dbReference type="ARBA" id="ARBA00008345"/>
    </source>
</evidence>
<dbReference type="UniPathway" id="UPA00245"/>
<dbReference type="EMBL" id="PXYT01000050">
    <property type="protein sequence ID" value="PSR25732.1"/>
    <property type="molecule type" value="Genomic_DNA"/>
</dbReference>
<comment type="pathway">
    <text evidence="10">Cofactor biosynthesis; pyridoxal 5'-phosphate biosynthesis.</text>
</comment>
<dbReference type="PIRSF" id="PIRSF005639">
    <property type="entry name" value="Glut_amidoT_SNO"/>
    <property type="match status" value="1"/>
</dbReference>
<dbReference type="GO" id="GO:0005829">
    <property type="term" value="C:cytosol"/>
    <property type="evidence" value="ECO:0007669"/>
    <property type="project" value="TreeGrafter"/>
</dbReference>
<keyword evidence="4 10" id="KW-0315">Glutamine amidotransferase</keyword>
<dbReference type="GO" id="GO:0004359">
    <property type="term" value="F:glutaminase activity"/>
    <property type="evidence" value="ECO:0007669"/>
    <property type="project" value="UniProtKB-UniRule"/>
</dbReference>
<evidence type="ECO:0000256" key="5">
    <source>
        <dbReference type="ARBA" id="ARBA00023239"/>
    </source>
</evidence>
<evidence type="ECO:0000256" key="11">
    <source>
        <dbReference type="PIRSR" id="PIRSR005639-1"/>
    </source>
</evidence>
<comment type="catalytic activity">
    <reaction evidence="6 10">
        <text>aldehydo-D-ribose 5-phosphate + D-glyceraldehyde 3-phosphate + L-glutamine = pyridoxal 5'-phosphate + L-glutamate + phosphate + 3 H2O + H(+)</text>
        <dbReference type="Rhea" id="RHEA:31507"/>
        <dbReference type="ChEBI" id="CHEBI:15377"/>
        <dbReference type="ChEBI" id="CHEBI:15378"/>
        <dbReference type="ChEBI" id="CHEBI:29985"/>
        <dbReference type="ChEBI" id="CHEBI:43474"/>
        <dbReference type="ChEBI" id="CHEBI:58273"/>
        <dbReference type="ChEBI" id="CHEBI:58359"/>
        <dbReference type="ChEBI" id="CHEBI:59776"/>
        <dbReference type="ChEBI" id="CHEBI:597326"/>
        <dbReference type="EC" id="4.3.3.6"/>
    </reaction>
</comment>
<dbReference type="EC" id="4.3.3.6" evidence="10"/>
<evidence type="ECO:0000256" key="7">
    <source>
        <dbReference type="ARBA" id="ARBA00049534"/>
    </source>
</evidence>
<feature type="active site" description="Charge relay system" evidence="10 11">
    <location>
        <position position="174"/>
    </location>
</feature>
<dbReference type="GO" id="GO:0036381">
    <property type="term" value="F:pyridoxal 5'-phosphate synthase (glutamine hydrolysing) activity"/>
    <property type="evidence" value="ECO:0007669"/>
    <property type="project" value="UniProtKB-UniRule"/>
</dbReference>
<dbReference type="Gene3D" id="3.40.50.880">
    <property type="match status" value="1"/>
</dbReference>
<dbReference type="PROSITE" id="PS01236">
    <property type="entry name" value="PDXT_SNO_1"/>
    <property type="match status" value="1"/>
</dbReference>
<comment type="subunit">
    <text evidence="9 10">In the presence of PdxS, forms a dodecamer of heterodimers. Only shows activity in the heterodimer.</text>
</comment>
<dbReference type="GO" id="GO:0042823">
    <property type="term" value="P:pyridoxal phosphate biosynthetic process"/>
    <property type="evidence" value="ECO:0007669"/>
    <property type="project" value="UniProtKB-UniRule"/>
</dbReference>
<comment type="catalytic activity">
    <reaction evidence="7 10">
        <text>L-glutamine + H2O = L-glutamate + NH4(+)</text>
        <dbReference type="Rhea" id="RHEA:15889"/>
        <dbReference type="ChEBI" id="CHEBI:15377"/>
        <dbReference type="ChEBI" id="CHEBI:28938"/>
        <dbReference type="ChEBI" id="CHEBI:29985"/>
        <dbReference type="ChEBI" id="CHEBI:58359"/>
        <dbReference type="EC" id="3.5.1.2"/>
    </reaction>
</comment>
<feature type="active site" description="Nucleophile" evidence="10 11">
    <location>
        <position position="81"/>
    </location>
</feature>
<proteinExistence type="inferred from homology"/>
<protein>
    <recommendedName>
        <fullName evidence="10">Pyridoxal 5'-phosphate synthase subunit PdxT</fullName>
        <ecNumber evidence="10">4.3.3.6</ecNumber>
    </recommendedName>
    <alternativeName>
        <fullName evidence="10">Pdx2</fullName>
    </alternativeName>
    <alternativeName>
        <fullName evidence="10">Pyridoxal 5'-phosphate synthase glutaminase subunit</fullName>
        <ecNumber evidence="10">3.5.1.2</ecNumber>
    </alternativeName>
</protein>
<dbReference type="SUPFAM" id="SSF52317">
    <property type="entry name" value="Class I glutamine amidotransferase-like"/>
    <property type="match status" value="1"/>
</dbReference>
<comment type="caution">
    <text evidence="13">The sequence shown here is derived from an EMBL/GenBank/DDBJ whole genome shotgun (WGS) entry which is preliminary data.</text>
</comment>
<dbReference type="EC" id="3.5.1.2" evidence="10"/>
<dbReference type="HAMAP" id="MF_01615">
    <property type="entry name" value="PdxT"/>
    <property type="match status" value="1"/>
</dbReference>
<dbReference type="Proteomes" id="UP000242699">
    <property type="component" value="Unassembled WGS sequence"/>
</dbReference>
<dbReference type="CDD" id="cd01749">
    <property type="entry name" value="GATase1_PB"/>
    <property type="match status" value="1"/>
</dbReference>
<dbReference type="GO" id="GO:0008614">
    <property type="term" value="P:pyridoxine metabolic process"/>
    <property type="evidence" value="ECO:0007669"/>
    <property type="project" value="TreeGrafter"/>
</dbReference>
<evidence type="ECO:0000256" key="4">
    <source>
        <dbReference type="ARBA" id="ARBA00022962"/>
    </source>
</evidence>
<feature type="active site" description="Charge relay system" evidence="10 11">
    <location>
        <position position="176"/>
    </location>
</feature>
<keyword evidence="3 10" id="KW-0663">Pyridoxal phosphate</keyword>
<dbReference type="FunFam" id="3.40.50.880:FF:000010">
    <property type="entry name" value="uncharacterized protein LOC100176842 isoform X2"/>
    <property type="match status" value="1"/>
</dbReference>
<dbReference type="PANTHER" id="PTHR31559:SF0">
    <property type="entry name" value="PYRIDOXAL 5'-PHOSPHATE SYNTHASE SUBUNIT SNO1-RELATED"/>
    <property type="match status" value="1"/>
</dbReference>
<evidence type="ECO:0000256" key="8">
    <source>
        <dbReference type="ARBA" id="ARBA00054599"/>
    </source>
</evidence>
<dbReference type="InterPro" id="IPR002161">
    <property type="entry name" value="PdxT/SNO"/>
</dbReference>
<keyword evidence="2 10" id="KW-0378">Hydrolase</keyword>
<reference evidence="13 14" key="1">
    <citation type="journal article" date="2014" name="BMC Genomics">
        <title>Comparison of environmental and isolate Sulfobacillus genomes reveals diverse carbon, sulfur, nitrogen, and hydrogen metabolisms.</title>
        <authorList>
            <person name="Justice N.B."/>
            <person name="Norman A."/>
            <person name="Brown C.T."/>
            <person name="Singh A."/>
            <person name="Thomas B.C."/>
            <person name="Banfield J.F."/>
        </authorList>
    </citation>
    <scope>NUCLEOTIDE SEQUENCE [LARGE SCALE GENOMIC DNA]</scope>
    <source>
        <strain evidence="13">AMDSBA1</strain>
    </source>
</reference>
<dbReference type="GO" id="GO:0006543">
    <property type="term" value="P:L-glutamine catabolic process"/>
    <property type="evidence" value="ECO:0007669"/>
    <property type="project" value="UniProtKB-UniRule"/>
</dbReference>
<dbReference type="GO" id="GO:1903600">
    <property type="term" value="C:glutaminase complex"/>
    <property type="evidence" value="ECO:0007669"/>
    <property type="project" value="TreeGrafter"/>
</dbReference>